<dbReference type="SUPFAM" id="SSF48208">
    <property type="entry name" value="Six-hairpin glycosidases"/>
    <property type="match status" value="1"/>
</dbReference>
<protein>
    <submittedName>
        <fullName evidence="3">AGE family epimerase/isomerase</fullName>
    </submittedName>
</protein>
<accession>A0A3N7HM87</accession>
<dbReference type="InterPro" id="IPR010819">
    <property type="entry name" value="AGE/CE"/>
</dbReference>
<dbReference type="InterPro" id="IPR008928">
    <property type="entry name" value="6-hairpin_glycosidase_sf"/>
</dbReference>
<evidence type="ECO:0000313" key="4">
    <source>
        <dbReference type="Proteomes" id="UP000267464"/>
    </source>
</evidence>
<keyword evidence="4" id="KW-1185">Reference proteome</keyword>
<dbReference type="GO" id="GO:0016853">
    <property type="term" value="F:isomerase activity"/>
    <property type="evidence" value="ECO:0007669"/>
    <property type="project" value="UniProtKB-KW"/>
</dbReference>
<dbReference type="OrthoDB" id="9806359at2"/>
<dbReference type="RefSeq" id="WP_124541942.1">
    <property type="nucleotide sequence ID" value="NZ_QUSW01000005.1"/>
</dbReference>
<reference evidence="3 4" key="1">
    <citation type="submission" date="2018-08" db="EMBL/GenBank/DDBJ databases">
        <authorList>
            <person name="Khan S.A."/>
            <person name="Jeon C.O."/>
            <person name="Chun B.H."/>
            <person name="Jeong S.E."/>
        </authorList>
    </citation>
    <scope>NUCLEOTIDE SEQUENCE [LARGE SCALE GENOMIC DNA]</scope>
    <source>
        <strain evidence="3 4">S-16</strain>
    </source>
</reference>
<dbReference type="Proteomes" id="UP000267464">
    <property type="component" value="Unassembled WGS sequence"/>
</dbReference>
<dbReference type="AlphaFoldDB" id="A0A3N7HM87"/>
<evidence type="ECO:0000313" key="3">
    <source>
        <dbReference type="EMBL" id="RQP23194.1"/>
    </source>
</evidence>
<evidence type="ECO:0000256" key="1">
    <source>
        <dbReference type="ARBA" id="ARBA00008558"/>
    </source>
</evidence>
<dbReference type="PANTHER" id="PTHR15108">
    <property type="entry name" value="N-ACYLGLUCOSAMINE-2-EPIMERASE"/>
    <property type="match status" value="1"/>
</dbReference>
<gene>
    <name evidence="3" type="ORF">DZC73_18970</name>
</gene>
<organism evidence="3 4">
    <name type="scientific">Piscinibacter terrae</name>
    <dbReference type="NCBI Taxonomy" id="2496871"/>
    <lineage>
        <taxon>Bacteria</taxon>
        <taxon>Pseudomonadati</taxon>
        <taxon>Pseudomonadota</taxon>
        <taxon>Betaproteobacteria</taxon>
        <taxon>Burkholderiales</taxon>
        <taxon>Sphaerotilaceae</taxon>
        <taxon>Piscinibacter</taxon>
    </lineage>
</organism>
<name>A0A3N7HM87_9BURK</name>
<dbReference type="GO" id="GO:0005975">
    <property type="term" value="P:carbohydrate metabolic process"/>
    <property type="evidence" value="ECO:0007669"/>
    <property type="project" value="InterPro"/>
</dbReference>
<comment type="caution">
    <text evidence="3">The sequence shown here is derived from an EMBL/GenBank/DDBJ whole genome shotgun (WGS) entry which is preliminary data.</text>
</comment>
<sequence length="430" mass="48821">MGRRRSPTTPPDFRSRSFLRLHILDVLKFYDGRCLDPTGGYFQNFLDDGTVFNKTNRHLVGSARLVVNYAMAARLYGDAQWLDIARHGLRFLLDVHRDPVTGRYAWEIDWDQGVKKVVDRSHRSYGLGFVLLALSHSARSGIREAGPEIAVVFDKLERDFWEPAQQLYADVFDDATGKLSPYRSQEANLHVCEALIAAYETTGEARYLDRAVTVADSVTRGLAKFANGLIWEHYQVDPATGLWTPDWNFNRGDPASPHQPGGYEPGHHCEWAKLLMMLERLRPEPWLLERARELFTAGTESAWDTVNGGLAHVLVADETVPGRLKVASSVKYFWAQAEAIAAAALLALRTGEGSFWGWYDRLWSYSWDHFVDHAHGAWHRVLDEQNQRVGDRKGVAEELDYHTMGACYEVWSAIAAEGRRVTQAFRMPVR</sequence>
<comment type="similarity">
    <text evidence="1">Belongs to the N-acylglucosamine 2-epimerase family.</text>
</comment>
<reference evidence="3 4" key="2">
    <citation type="submission" date="2018-12" db="EMBL/GenBank/DDBJ databases">
        <title>Rhizobacter gummiphilus sp. nov., a rubber-degrading bacterium isolated from the soil of a botanical garden in Japan.</title>
        <authorList>
            <person name="Shunsuke S.S."/>
        </authorList>
    </citation>
    <scope>NUCLEOTIDE SEQUENCE [LARGE SCALE GENOMIC DNA]</scope>
    <source>
        <strain evidence="3 4">S-16</strain>
    </source>
</reference>
<dbReference type="InterPro" id="IPR012341">
    <property type="entry name" value="6hp_glycosidase-like_sf"/>
</dbReference>
<evidence type="ECO:0000256" key="2">
    <source>
        <dbReference type="ARBA" id="ARBA00023235"/>
    </source>
</evidence>
<proteinExistence type="inferred from homology"/>
<keyword evidence="2 3" id="KW-0413">Isomerase</keyword>
<dbReference type="EMBL" id="QUSW01000005">
    <property type="protein sequence ID" value="RQP23194.1"/>
    <property type="molecule type" value="Genomic_DNA"/>
</dbReference>
<dbReference type="Gene3D" id="1.50.10.10">
    <property type="match status" value="1"/>
</dbReference>
<dbReference type="Pfam" id="PF07221">
    <property type="entry name" value="GlcNAc_2-epim"/>
    <property type="match status" value="1"/>
</dbReference>